<dbReference type="RefSeq" id="WP_190557286.1">
    <property type="nucleotide sequence ID" value="NZ_JACJQU010000002.1"/>
</dbReference>
<dbReference type="Proteomes" id="UP000662185">
    <property type="component" value="Unassembled WGS sequence"/>
</dbReference>
<sequence length="145" mass="16674">MEDNFKFIGCNEDDAISCGSAMFKMQKLKEKINNLFNKSKLGEELTNSFKSENLYLNIPAINRQHIGKKGVITGSLDRILYEKWIDEGIPCEILKLRSEGWQKGKVKINLEISIEFIPDEPEIEEIKEPESPLDDLRRKLNEATS</sequence>
<reference evidence="2" key="1">
    <citation type="journal article" date="2020" name="ISME J.">
        <title>Comparative genomics reveals insights into cyanobacterial evolution and habitat adaptation.</title>
        <authorList>
            <person name="Chen M.Y."/>
            <person name="Teng W.K."/>
            <person name="Zhao L."/>
            <person name="Hu C.X."/>
            <person name="Zhou Y.K."/>
            <person name="Han B.P."/>
            <person name="Song L.R."/>
            <person name="Shu W.S."/>
        </authorList>
    </citation>
    <scope>NUCLEOTIDE SEQUENCE [LARGE SCALE GENOMIC DNA]</scope>
    <source>
        <strain evidence="2">FACHB-251</strain>
    </source>
</reference>
<organism evidence="1 2">
    <name type="scientific">Anabaena sphaerica FACHB-251</name>
    <dbReference type="NCBI Taxonomy" id="2692883"/>
    <lineage>
        <taxon>Bacteria</taxon>
        <taxon>Bacillati</taxon>
        <taxon>Cyanobacteriota</taxon>
        <taxon>Cyanophyceae</taxon>
        <taxon>Nostocales</taxon>
        <taxon>Nostocaceae</taxon>
        <taxon>Anabaena</taxon>
    </lineage>
</organism>
<comment type="caution">
    <text evidence="1">The sequence shown here is derived from an EMBL/GenBank/DDBJ whole genome shotgun (WGS) entry which is preliminary data.</text>
</comment>
<keyword evidence="2" id="KW-1185">Reference proteome</keyword>
<dbReference type="EMBL" id="JACJQU010000002">
    <property type="protein sequence ID" value="MBD2292634.1"/>
    <property type="molecule type" value="Genomic_DNA"/>
</dbReference>
<gene>
    <name evidence="1" type="ORF">H6G06_03820</name>
</gene>
<evidence type="ECO:0000313" key="2">
    <source>
        <dbReference type="Proteomes" id="UP000662185"/>
    </source>
</evidence>
<dbReference type="InterPro" id="IPR014971">
    <property type="entry name" value="KGK"/>
</dbReference>
<proteinExistence type="predicted"/>
<dbReference type="AlphaFoldDB" id="A0A926WEY4"/>
<accession>A0A926WEY4</accession>
<name>A0A926WEY4_9NOST</name>
<dbReference type="Pfam" id="PF08872">
    <property type="entry name" value="KGK"/>
    <property type="match status" value="1"/>
</dbReference>
<evidence type="ECO:0000313" key="1">
    <source>
        <dbReference type="EMBL" id="MBD2292634.1"/>
    </source>
</evidence>
<protein>
    <submittedName>
        <fullName evidence="1">KGK domain protein</fullName>
    </submittedName>
</protein>